<dbReference type="InterPro" id="IPR038653">
    <property type="entry name" value="Put_CMD_sf"/>
</dbReference>
<dbReference type="Gene3D" id="2.60.40.2340">
    <property type="match status" value="1"/>
</dbReference>
<reference evidence="2 3" key="1">
    <citation type="submission" date="2022-07" db="EMBL/GenBank/DDBJ databases">
        <title>Fecal culturing of patients with breast cancer.</title>
        <authorList>
            <person name="Teng N.M.Y."/>
            <person name="Kiu R."/>
            <person name="Evans R."/>
            <person name="Baker D.J."/>
            <person name="Zenner C."/>
            <person name="Robinson S.D."/>
            <person name="Hall L.J."/>
        </authorList>
    </citation>
    <scope>NUCLEOTIDE SEQUENCE [LARGE SCALE GENOMIC DNA]</scope>
    <source>
        <strain evidence="2 3">LH1063</strain>
    </source>
</reference>
<gene>
    <name evidence="2" type="ORF">NMU02_06805</name>
</gene>
<evidence type="ECO:0000313" key="3">
    <source>
        <dbReference type="Proteomes" id="UP001205603"/>
    </source>
</evidence>
<feature type="domain" description="Putative carbohydrate metabolism" evidence="1">
    <location>
        <begin position="122"/>
        <end position="370"/>
    </location>
</feature>
<dbReference type="RefSeq" id="WP_255026823.1">
    <property type="nucleotide sequence ID" value="NZ_JANDHW010000005.1"/>
</dbReference>
<dbReference type="Gene3D" id="2.60.120.890">
    <property type="entry name" value="BT2081, beta-jelly-roll domain"/>
    <property type="match status" value="1"/>
</dbReference>
<keyword evidence="3" id="KW-1185">Reference proteome</keyword>
<dbReference type="PROSITE" id="PS51257">
    <property type="entry name" value="PROKAR_LIPOPROTEIN"/>
    <property type="match status" value="1"/>
</dbReference>
<dbReference type="InterPro" id="IPR025112">
    <property type="entry name" value="PCMD"/>
</dbReference>
<dbReference type="Proteomes" id="UP001205603">
    <property type="component" value="Unassembled WGS sequence"/>
</dbReference>
<proteinExistence type="predicted"/>
<organism evidence="2 3">
    <name type="scientific">Coprobacter tertius</name>
    <dbReference type="NCBI Taxonomy" id="2944915"/>
    <lineage>
        <taxon>Bacteria</taxon>
        <taxon>Pseudomonadati</taxon>
        <taxon>Bacteroidota</taxon>
        <taxon>Bacteroidia</taxon>
        <taxon>Bacteroidales</taxon>
        <taxon>Barnesiellaceae</taxon>
        <taxon>Coprobacter</taxon>
    </lineage>
</organism>
<dbReference type="EMBL" id="JANDHW010000005">
    <property type="protein sequence ID" value="MCP9611797.1"/>
    <property type="molecule type" value="Genomic_DNA"/>
</dbReference>
<accession>A0ABT1MGP0</accession>
<sequence>MKHYIKNTAIGLCAVLFSGCISDDPMNPEADILSFDVKEDVGQIIPDLSAVPTQILVYYSKGDITHLTPIMTFTKGASVYPDPTEPQDFSRSVIYTVTSHNGKNTRVHKITFTKVSLSGYGFDNWVSDSRKHFVTPIEYDGENEIPFWDTSNRGAAIYATHQNSDEYPVHYTTQPGEVIKGGKAAVLETQQGPGNILGQQFIPIVAGSLFSGTFDPKDAMKDPLLCTKFGQPYTEIPQRMVGYYKYKAGENGYTEPNGNINLNRKDKCAIYAVFYKTDENLMTLDGTNILNHQNIVSIAMMPDDMLYQSKGDGMVSFDIPFEYQNGYTSEKIDFETNKYKLAVVFSSSFYGDHYEGSVGSRLVVDEVNIINENR</sequence>
<dbReference type="Pfam" id="PF13201">
    <property type="entry name" value="PCMD"/>
    <property type="match status" value="1"/>
</dbReference>
<name>A0ABT1MGP0_9BACT</name>
<protein>
    <submittedName>
        <fullName evidence="2">PCMD domain-containing protein</fullName>
    </submittedName>
</protein>
<evidence type="ECO:0000259" key="1">
    <source>
        <dbReference type="Pfam" id="PF13201"/>
    </source>
</evidence>
<evidence type="ECO:0000313" key="2">
    <source>
        <dbReference type="EMBL" id="MCP9611797.1"/>
    </source>
</evidence>
<comment type="caution">
    <text evidence="2">The sequence shown here is derived from an EMBL/GenBank/DDBJ whole genome shotgun (WGS) entry which is preliminary data.</text>
</comment>